<evidence type="ECO:0000313" key="2">
    <source>
        <dbReference type="Proteomes" id="UP000829354"/>
    </source>
</evidence>
<keyword evidence="2" id="KW-1185">Reference proteome</keyword>
<protein>
    <submittedName>
        <fullName evidence="1">Uncharacterized protein</fullName>
    </submittedName>
</protein>
<dbReference type="AlphaFoldDB" id="A0AAE9JSS1"/>
<reference evidence="1 2" key="1">
    <citation type="submission" date="2022-04" db="EMBL/GenBank/DDBJ databases">
        <title>Chromosome-level reference genomes for two strains of Caenorhabditis briggsae: an improved platform for comparative genomics.</title>
        <authorList>
            <person name="Stevens L."/>
            <person name="Andersen E."/>
        </authorList>
    </citation>
    <scope>NUCLEOTIDE SEQUENCE [LARGE SCALE GENOMIC DNA]</scope>
    <source>
        <strain evidence="1">VX34</strain>
        <tissue evidence="1">Whole-organism</tissue>
    </source>
</reference>
<proteinExistence type="predicted"/>
<dbReference type="EMBL" id="CP092625">
    <property type="protein sequence ID" value="UMM42837.1"/>
    <property type="molecule type" value="Genomic_DNA"/>
</dbReference>
<organism evidence="1 2">
    <name type="scientific">Caenorhabditis briggsae</name>
    <dbReference type="NCBI Taxonomy" id="6238"/>
    <lineage>
        <taxon>Eukaryota</taxon>
        <taxon>Metazoa</taxon>
        <taxon>Ecdysozoa</taxon>
        <taxon>Nematoda</taxon>
        <taxon>Chromadorea</taxon>
        <taxon>Rhabditida</taxon>
        <taxon>Rhabditina</taxon>
        <taxon>Rhabditomorpha</taxon>
        <taxon>Rhabditoidea</taxon>
        <taxon>Rhabditidae</taxon>
        <taxon>Peloderinae</taxon>
        <taxon>Caenorhabditis</taxon>
    </lineage>
</organism>
<name>A0AAE9JSS1_CAEBR</name>
<dbReference type="Proteomes" id="UP000829354">
    <property type="component" value="Chromosome X"/>
</dbReference>
<accession>A0AAE9JSS1</accession>
<evidence type="ECO:0000313" key="1">
    <source>
        <dbReference type="EMBL" id="UMM42837.1"/>
    </source>
</evidence>
<sequence length="112" mass="13935">METRRVSRRRANRNTMTIREFNECRRNLTFEQCDIIQWSRRSTRIMMHLMMTWGVYLHSPLFHAHRQRHEILRVFLRLGVRPYADADQVLFNYLTIWLQQSWRRCEIELARL</sequence>
<gene>
    <name evidence="1" type="ORF">L5515_018510</name>
</gene>